<feature type="transmembrane region" description="Helical" evidence="8">
    <location>
        <begin position="124"/>
        <end position="145"/>
    </location>
</feature>
<sequence>MDQTPIINDVRSLTALEMLKLVNPFKARLPTSHPDVVIPLKSVRHLNRDEPGENNGAAQSGGDEDDGDFEPLLQADGERGIERLRYEIEKDLSVSGGDSSYDRQSKVINKAVQDIGMGRYQWELFMLCGMGWLADNLWMQGLALVLPQLSSEFGVSSSKVKTTTLITFIGLSLGSTFWGVASDIVGRRPAFNATLLICGVFGTLVAAGPSWIVTALLFGCTGLGVGGNLPVDGALFLEFIPATSQNLLTLLSVWWPIGQLLASVMAWALIPPFSCDTALAACSLKDGVQPCCRSRDNRGWRYFIAALGLLTLSMFACRFLLFRLFESPKFLLSRGREEEAVSVVQSIAQYNGVKTWLKADILEELAGDANEDGRPNLTVLEINKRNLSKFSLQKVQSLFKDWKLGTTTVLLWFIWATIGMGYPLFNAFLPQYLEHVGQGQEPVSAGVVYRNFLITSIVGVPGSIIACYTVNMKFIGRKGTMAISTLVSGVFLYLFTLSSAPSYQTFCSSIEAFFQNIMYGVLYAYTPEVFPAPSRGTGTGIASLLNRIAGFFAPIVAAKFGDLHPSAPILAAGACYIAAFVAMCLLPIETRGKQSL</sequence>
<feature type="transmembrane region" description="Helical" evidence="8">
    <location>
        <begin position="215"/>
        <end position="240"/>
    </location>
</feature>
<evidence type="ECO:0000313" key="11">
    <source>
        <dbReference type="Proteomes" id="UP000316270"/>
    </source>
</evidence>
<protein>
    <recommendedName>
        <fullName evidence="9">Major facilitator superfamily (MFS) profile domain-containing protein</fullName>
    </recommendedName>
</protein>
<dbReference type="GO" id="GO:0022857">
    <property type="term" value="F:transmembrane transporter activity"/>
    <property type="evidence" value="ECO:0007669"/>
    <property type="project" value="InterPro"/>
</dbReference>
<evidence type="ECO:0000256" key="1">
    <source>
        <dbReference type="ARBA" id="ARBA00004141"/>
    </source>
</evidence>
<dbReference type="EMBL" id="CP042191">
    <property type="protein sequence ID" value="QDS72483.1"/>
    <property type="molecule type" value="Genomic_DNA"/>
</dbReference>
<feature type="transmembrane region" description="Helical" evidence="8">
    <location>
        <begin position="165"/>
        <end position="185"/>
    </location>
</feature>
<feature type="region of interest" description="Disordered" evidence="7">
    <location>
        <begin position="43"/>
        <end position="72"/>
    </location>
</feature>
<comment type="similarity">
    <text evidence="2">Belongs to the major facilitator superfamily.</text>
</comment>
<reference evidence="10 11" key="1">
    <citation type="submission" date="2019-07" db="EMBL/GenBank/DDBJ databases">
        <title>Finished genome of Venturia effusa.</title>
        <authorList>
            <person name="Young C.A."/>
            <person name="Cox M.P."/>
            <person name="Ganley A.R.D."/>
            <person name="David W.J."/>
        </authorList>
    </citation>
    <scope>NUCLEOTIDE SEQUENCE [LARGE SCALE GENOMIC DNA]</scope>
    <source>
        <strain evidence="11">albino</strain>
    </source>
</reference>
<dbReference type="InterPro" id="IPR020846">
    <property type="entry name" value="MFS_dom"/>
</dbReference>
<evidence type="ECO:0000256" key="6">
    <source>
        <dbReference type="ARBA" id="ARBA00023136"/>
    </source>
</evidence>
<proteinExistence type="inferred from homology"/>
<dbReference type="InterPro" id="IPR036259">
    <property type="entry name" value="MFS_trans_sf"/>
</dbReference>
<keyword evidence="11" id="KW-1185">Reference proteome</keyword>
<evidence type="ECO:0000256" key="7">
    <source>
        <dbReference type="SAM" id="MobiDB-lite"/>
    </source>
</evidence>
<comment type="subcellular location">
    <subcellularLocation>
        <location evidence="1">Membrane</location>
        <topology evidence="1">Multi-pass membrane protein</topology>
    </subcellularLocation>
</comment>
<keyword evidence="6 8" id="KW-0472">Membrane</keyword>
<keyword evidence="3" id="KW-0813">Transport</keyword>
<dbReference type="FunFam" id="1.20.1250.20:FF:000171">
    <property type="entry name" value="MFS general substrate transporter"/>
    <property type="match status" value="1"/>
</dbReference>
<organism evidence="10 11">
    <name type="scientific">Venturia effusa</name>
    <dbReference type="NCBI Taxonomy" id="50376"/>
    <lineage>
        <taxon>Eukaryota</taxon>
        <taxon>Fungi</taxon>
        <taxon>Dikarya</taxon>
        <taxon>Ascomycota</taxon>
        <taxon>Pezizomycotina</taxon>
        <taxon>Dothideomycetes</taxon>
        <taxon>Pleosporomycetidae</taxon>
        <taxon>Venturiales</taxon>
        <taxon>Venturiaceae</taxon>
        <taxon>Venturia</taxon>
    </lineage>
</organism>
<feature type="domain" description="Major facilitator superfamily (MFS) profile" evidence="9">
    <location>
        <begin position="124"/>
        <end position="591"/>
    </location>
</feature>
<keyword evidence="4 8" id="KW-0812">Transmembrane</keyword>
<evidence type="ECO:0000256" key="5">
    <source>
        <dbReference type="ARBA" id="ARBA00022989"/>
    </source>
</evidence>
<dbReference type="Proteomes" id="UP000316270">
    <property type="component" value="Chromosome 7"/>
</dbReference>
<dbReference type="Gene3D" id="1.20.1250.20">
    <property type="entry name" value="MFS general substrate transporter like domains"/>
    <property type="match status" value="1"/>
</dbReference>
<feature type="transmembrane region" description="Helical" evidence="8">
    <location>
        <begin position="247"/>
        <end position="270"/>
    </location>
</feature>
<feature type="transmembrane region" description="Helical" evidence="8">
    <location>
        <begin position="480"/>
        <end position="497"/>
    </location>
</feature>
<evidence type="ECO:0000313" key="10">
    <source>
        <dbReference type="EMBL" id="QDS72483.1"/>
    </source>
</evidence>
<dbReference type="AlphaFoldDB" id="A0A517LA27"/>
<dbReference type="PANTHER" id="PTHR23511">
    <property type="entry name" value="SYNAPTIC VESICLE GLYCOPROTEIN 2"/>
    <property type="match status" value="1"/>
</dbReference>
<evidence type="ECO:0000259" key="9">
    <source>
        <dbReference type="PROSITE" id="PS50850"/>
    </source>
</evidence>
<gene>
    <name evidence="10" type="ORF">FKW77_009948</name>
</gene>
<dbReference type="InterPro" id="IPR005828">
    <property type="entry name" value="MFS_sugar_transport-like"/>
</dbReference>
<feature type="transmembrane region" description="Helical" evidence="8">
    <location>
        <begin position="409"/>
        <end position="429"/>
    </location>
</feature>
<feature type="transmembrane region" description="Helical" evidence="8">
    <location>
        <begin position="302"/>
        <end position="325"/>
    </location>
</feature>
<dbReference type="Pfam" id="PF00083">
    <property type="entry name" value="Sugar_tr"/>
    <property type="match status" value="1"/>
</dbReference>
<dbReference type="PANTHER" id="PTHR23511:SF5">
    <property type="entry name" value="MAJOR FACILITATOR-TYPE TRANSPORTER HXNZ-RELATED"/>
    <property type="match status" value="1"/>
</dbReference>
<evidence type="ECO:0000256" key="4">
    <source>
        <dbReference type="ARBA" id="ARBA00022692"/>
    </source>
</evidence>
<dbReference type="PROSITE" id="PS50850">
    <property type="entry name" value="MFS"/>
    <property type="match status" value="1"/>
</dbReference>
<name>A0A517LA27_9PEZI</name>
<feature type="transmembrane region" description="Helical" evidence="8">
    <location>
        <begin position="449"/>
        <end position="468"/>
    </location>
</feature>
<accession>A0A517LA27</accession>
<evidence type="ECO:0000256" key="3">
    <source>
        <dbReference type="ARBA" id="ARBA00022448"/>
    </source>
</evidence>
<dbReference type="SUPFAM" id="SSF103473">
    <property type="entry name" value="MFS general substrate transporter"/>
    <property type="match status" value="1"/>
</dbReference>
<dbReference type="GO" id="GO:0016020">
    <property type="term" value="C:membrane"/>
    <property type="evidence" value="ECO:0007669"/>
    <property type="project" value="UniProtKB-SubCell"/>
</dbReference>
<feature type="transmembrane region" description="Helical" evidence="8">
    <location>
        <begin position="190"/>
        <end position="209"/>
    </location>
</feature>
<dbReference type="CDD" id="cd17316">
    <property type="entry name" value="MFS_SV2_like"/>
    <property type="match status" value="1"/>
</dbReference>
<feature type="transmembrane region" description="Helical" evidence="8">
    <location>
        <begin position="569"/>
        <end position="588"/>
    </location>
</feature>
<evidence type="ECO:0000256" key="2">
    <source>
        <dbReference type="ARBA" id="ARBA00008335"/>
    </source>
</evidence>
<dbReference type="OrthoDB" id="4139357at2759"/>
<keyword evidence="5 8" id="KW-1133">Transmembrane helix</keyword>
<evidence type="ECO:0000256" key="8">
    <source>
        <dbReference type="SAM" id="Phobius"/>
    </source>
</evidence>